<dbReference type="PANTHER" id="PTHR13832">
    <property type="entry name" value="PROTEIN PHOSPHATASE 2C"/>
    <property type="match status" value="1"/>
</dbReference>
<protein>
    <submittedName>
        <fullName evidence="2">Protein phosphatase 2C domain-containing protein</fullName>
    </submittedName>
</protein>
<dbReference type="InterPro" id="IPR001932">
    <property type="entry name" value="PPM-type_phosphatase-like_dom"/>
</dbReference>
<dbReference type="SMART" id="SM00331">
    <property type="entry name" value="PP2C_SIG"/>
    <property type="match status" value="1"/>
</dbReference>
<dbReference type="PROSITE" id="PS51746">
    <property type="entry name" value="PPM_2"/>
    <property type="match status" value="1"/>
</dbReference>
<dbReference type="SMART" id="SM00332">
    <property type="entry name" value="PP2Cc"/>
    <property type="match status" value="1"/>
</dbReference>
<dbReference type="SUPFAM" id="SSF81606">
    <property type="entry name" value="PP2C-like"/>
    <property type="match status" value="1"/>
</dbReference>
<reference evidence="2 3" key="1">
    <citation type="submission" date="2021-08" db="EMBL/GenBank/DDBJ databases">
        <authorList>
            <person name="Zhang D."/>
            <person name="Zhang A."/>
            <person name="Wang L."/>
        </authorList>
    </citation>
    <scope>NUCLEOTIDE SEQUENCE [LARGE SCALE GENOMIC DNA]</scope>
    <source>
        <strain evidence="2 3">WL0086</strain>
    </source>
</reference>
<dbReference type="Proteomes" id="UP000738431">
    <property type="component" value="Chromosome"/>
</dbReference>
<proteinExistence type="predicted"/>
<dbReference type="Gene3D" id="3.60.40.10">
    <property type="entry name" value="PPM-type phosphatase domain"/>
    <property type="match status" value="1"/>
</dbReference>
<reference evidence="2 3" key="2">
    <citation type="submission" date="2023-12" db="EMBL/GenBank/DDBJ databases">
        <title>Description of an unclassified Opitutus bacterium of Verrucomicrobiota.</title>
        <authorList>
            <person name="Zhang D.-F."/>
        </authorList>
    </citation>
    <scope>NUCLEOTIDE SEQUENCE [LARGE SCALE GENOMIC DNA]</scope>
    <source>
        <strain evidence="2 3">WL0086</strain>
    </source>
</reference>
<dbReference type="EMBL" id="CP139781">
    <property type="protein sequence ID" value="WRQ89115.1"/>
    <property type="molecule type" value="Genomic_DNA"/>
</dbReference>
<dbReference type="CDD" id="cd00143">
    <property type="entry name" value="PP2Cc"/>
    <property type="match status" value="1"/>
</dbReference>
<dbReference type="InterPro" id="IPR036457">
    <property type="entry name" value="PPM-type-like_dom_sf"/>
</dbReference>
<feature type="domain" description="PPM-type phosphatase" evidence="1">
    <location>
        <begin position="12"/>
        <end position="270"/>
    </location>
</feature>
<gene>
    <name evidence="2" type="ORF">K1X11_006820</name>
</gene>
<evidence type="ECO:0000313" key="3">
    <source>
        <dbReference type="Proteomes" id="UP000738431"/>
    </source>
</evidence>
<dbReference type="PANTHER" id="PTHR13832:SF827">
    <property type="entry name" value="PROTEIN PHOSPHATASE 1L"/>
    <property type="match status" value="1"/>
</dbReference>
<dbReference type="RefSeq" id="WP_221030985.1">
    <property type="nucleotide sequence ID" value="NZ_CP139781.1"/>
</dbReference>
<dbReference type="InterPro" id="IPR015655">
    <property type="entry name" value="PP2C"/>
</dbReference>
<accession>A0ABZ1CFQ4</accession>
<evidence type="ECO:0000259" key="1">
    <source>
        <dbReference type="PROSITE" id="PS51746"/>
    </source>
</evidence>
<evidence type="ECO:0000313" key="2">
    <source>
        <dbReference type="EMBL" id="WRQ89115.1"/>
    </source>
</evidence>
<sequence length="273" mass="28886">MFDSSSPTLKLQFAGATDVGLRRENNEDAWWAGSLADLAKEPLVEATGAGEFSAGLWLGVCDGLGGANAGEVASRIALTETQGTLATAPRGKVDETLAREALDKANTAVLRASRSNPEWAGMGATISFVWVEGGTAMLGQVGDSRIYRWRESWLEELSVDHSPVGRLRQAGHLSESDARRHPSRHVIDQCLGGGDPGLLPDCSRIDLVPGDVLLLCTDGLTDGVSDAEIATILAAAAEEERTLPETVAELIKQANRLSGRDNVTVIVARCVAE</sequence>
<keyword evidence="3" id="KW-1185">Reference proteome</keyword>
<name>A0ABZ1CFQ4_9BACT</name>
<dbReference type="Pfam" id="PF13672">
    <property type="entry name" value="PP2C_2"/>
    <property type="match status" value="1"/>
</dbReference>
<organism evidence="2 3">
    <name type="scientific">Actomonas aquatica</name>
    <dbReference type="NCBI Taxonomy" id="2866162"/>
    <lineage>
        <taxon>Bacteria</taxon>
        <taxon>Pseudomonadati</taxon>
        <taxon>Verrucomicrobiota</taxon>
        <taxon>Opitutia</taxon>
        <taxon>Opitutales</taxon>
        <taxon>Opitutaceae</taxon>
        <taxon>Actomonas</taxon>
    </lineage>
</organism>